<dbReference type="GO" id="GO:0006357">
    <property type="term" value="P:regulation of transcription by RNA polymerase II"/>
    <property type="evidence" value="ECO:0007669"/>
    <property type="project" value="TreeGrafter"/>
</dbReference>
<feature type="region of interest" description="Disordered" evidence="6">
    <location>
        <begin position="26"/>
        <end position="46"/>
    </location>
</feature>
<dbReference type="GO" id="GO:0003713">
    <property type="term" value="F:transcription coactivator activity"/>
    <property type="evidence" value="ECO:0007669"/>
    <property type="project" value="TreeGrafter"/>
</dbReference>
<feature type="region of interest" description="Disordered" evidence="6">
    <location>
        <begin position="327"/>
        <end position="349"/>
    </location>
</feature>
<dbReference type="GO" id="GO:0005634">
    <property type="term" value="C:nucleus"/>
    <property type="evidence" value="ECO:0007669"/>
    <property type="project" value="UniProtKB-SubCell"/>
</dbReference>
<name>A0AAN7DI51_9FUNG</name>
<accession>A0AAN7DI51</accession>
<evidence type="ECO:0000313" key="7">
    <source>
        <dbReference type="EMBL" id="KAK4517422.1"/>
    </source>
</evidence>
<evidence type="ECO:0000256" key="4">
    <source>
        <dbReference type="ARBA" id="ARBA00023163"/>
    </source>
</evidence>
<evidence type="ECO:0000313" key="8">
    <source>
        <dbReference type="Proteomes" id="UP001304243"/>
    </source>
</evidence>
<feature type="region of interest" description="Disordered" evidence="6">
    <location>
        <begin position="108"/>
        <end position="217"/>
    </location>
</feature>
<comment type="subcellular location">
    <subcellularLocation>
        <location evidence="1">Nucleus</location>
    </subcellularLocation>
</comment>
<proteinExistence type="inferred from homology"/>
<evidence type="ECO:0000256" key="5">
    <source>
        <dbReference type="ARBA" id="ARBA00023242"/>
    </source>
</evidence>
<keyword evidence="5" id="KW-0539">Nucleus</keyword>
<dbReference type="RefSeq" id="XP_064684088.1">
    <property type="nucleotide sequence ID" value="XM_064820168.1"/>
</dbReference>
<evidence type="ECO:0000256" key="1">
    <source>
        <dbReference type="ARBA" id="ARBA00004123"/>
    </source>
</evidence>
<keyword evidence="3" id="KW-0805">Transcription regulation</keyword>
<evidence type="ECO:0000256" key="2">
    <source>
        <dbReference type="ARBA" id="ARBA00005330"/>
    </source>
</evidence>
<gene>
    <name evidence="7" type="ORF">ATC70_000757</name>
</gene>
<dbReference type="Proteomes" id="UP001304243">
    <property type="component" value="Unassembled WGS sequence"/>
</dbReference>
<dbReference type="PANTHER" id="PTHR13556:SF2">
    <property type="entry name" value="TRANSCRIPTIONAL ADAPTER 3"/>
    <property type="match status" value="1"/>
</dbReference>
<organism evidence="7 8">
    <name type="scientific">Mucor velutinosus</name>
    <dbReference type="NCBI Taxonomy" id="708070"/>
    <lineage>
        <taxon>Eukaryota</taxon>
        <taxon>Fungi</taxon>
        <taxon>Fungi incertae sedis</taxon>
        <taxon>Mucoromycota</taxon>
        <taxon>Mucoromycotina</taxon>
        <taxon>Mucoromycetes</taxon>
        <taxon>Mucorales</taxon>
        <taxon>Mucorineae</taxon>
        <taxon>Mucoraceae</taxon>
        <taxon>Mucor</taxon>
    </lineage>
</organism>
<keyword evidence="4" id="KW-0804">Transcription</keyword>
<keyword evidence="8" id="KW-1185">Reference proteome</keyword>
<reference evidence="7 8" key="1">
    <citation type="submission" date="2022-11" db="EMBL/GenBank/DDBJ databases">
        <title>Mucor velutinosus strain NIH1002 WGS.</title>
        <authorList>
            <person name="Subramanian P."/>
            <person name="Mullikin J.C."/>
            <person name="Segre J.A."/>
            <person name="Zelazny A.M."/>
        </authorList>
    </citation>
    <scope>NUCLEOTIDE SEQUENCE [LARGE SCALE GENOMIC DNA]</scope>
    <source>
        <strain evidence="7 8">NIH1002</strain>
    </source>
</reference>
<comment type="caution">
    <text evidence="7">The sequence shown here is derived from an EMBL/GenBank/DDBJ whole genome shotgun (WGS) entry which is preliminary data.</text>
</comment>
<dbReference type="EMBL" id="JASEJX010000013">
    <property type="protein sequence ID" value="KAK4517422.1"/>
    <property type="molecule type" value="Genomic_DNA"/>
</dbReference>
<dbReference type="GO" id="GO:0000124">
    <property type="term" value="C:SAGA complex"/>
    <property type="evidence" value="ECO:0007669"/>
    <property type="project" value="TreeGrafter"/>
</dbReference>
<evidence type="ECO:0000256" key="6">
    <source>
        <dbReference type="SAM" id="MobiDB-lite"/>
    </source>
</evidence>
<dbReference type="Pfam" id="PF10198">
    <property type="entry name" value="Ada3"/>
    <property type="match status" value="1"/>
</dbReference>
<feature type="compositionally biased region" description="Polar residues" evidence="6">
    <location>
        <begin position="37"/>
        <end position="46"/>
    </location>
</feature>
<dbReference type="InterPro" id="IPR019340">
    <property type="entry name" value="Histone_AcTrfase_su3"/>
</dbReference>
<feature type="compositionally biased region" description="Acidic residues" evidence="6">
    <location>
        <begin position="333"/>
        <end position="342"/>
    </location>
</feature>
<comment type="similarity">
    <text evidence="2">Belongs to the NGG1 family.</text>
</comment>
<dbReference type="PANTHER" id="PTHR13556">
    <property type="entry name" value="TRANSCRIPTIONAL ADAPTER 3-RELATED"/>
    <property type="match status" value="1"/>
</dbReference>
<evidence type="ECO:0000256" key="3">
    <source>
        <dbReference type="ARBA" id="ARBA00023015"/>
    </source>
</evidence>
<sequence>MNTDLTRQYDPPKHLSDASNAIIKQLKPTSSSHSSSQQDESIPDTTQLLSMKAELESMLYSTQSRMKDMKKDQLILERGVQVRDGANSNVASAGKGVAAMEKMRVKQETDDDLEMLHSSSNIPKPELSRQAALEIIRRRRRREETESSEESPHVNIKLKKVDNAAPLISQSESPPPSKQRADVKKIKKSSSARGNHADSKHSKSHNAKQKSQPLEEVDFVRVKPKDQIPITTFWTTLEPYFRNLTEEDREYLMQKSDQCKPYLIPPLGQHYVEKWAEEDQALGLHTSESKLKHLQHTMSADSRHDMNSSSLTDRLISSLVKENLLPEEIPHSDEDDNEEANGPDDTGRESDVLADALEKKYNARTVTQLTPDPTEDIVGFEERLKRELRYAGLFGDEDIDWNAKEDDEICAELRTLGRELKEQIKTNEYHKKRLLEVVDCQLQFEQYRQVLDTLDTQVETGYLKRFRPQKSKKRKSAGPKAVLSENTVYAMEKRKTWINALGGIFIDKNMTMPSRSIYEQPPAEENNASSS</sequence>
<dbReference type="AlphaFoldDB" id="A0AAN7DI51"/>
<dbReference type="GeneID" id="89944459"/>
<protein>
    <submittedName>
        <fullName evidence="7">Uncharacterized protein</fullName>
    </submittedName>
</protein>